<dbReference type="AlphaFoldDB" id="A0AAN9EKV7"/>
<comment type="caution">
    <text evidence="1">The sequence shown here is derived from an EMBL/GenBank/DDBJ whole genome shotgun (WGS) entry which is preliminary data.</text>
</comment>
<reference evidence="1 2" key="1">
    <citation type="submission" date="2024-01" db="EMBL/GenBank/DDBJ databases">
        <title>The genomes of 5 underutilized Papilionoideae crops provide insights into root nodulation and disease resistanc.</title>
        <authorList>
            <person name="Yuan L."/>
        </authorList>
    </citation>
    <scope>NUCLEOTIDE SEQUENCE [LARGE SCALE GENOMIC DNA]</scope>
    <source>
        <strain evidence="1">ZHUSHIDOU_FW_LH</strain>
        <tissue evidence="1">Leaf</tissue>
    </source>
</reference>
<keyword evidence="2" id="KW-1185">Reference proteome</keyword>
<evidence type="ECO:0000313" key="1">
    <source>
        <dbReference type="EMBL" id="KAK7258979.1"/>
    </source>
</evidence>
<proteinExistence type="predicted"/>
<evidence type="ECO:0000313" key="2">
    <source>
        <dbReference type="Proteomes" id="UP001372338"/>
    </source>
</evidence>
<gene>
    <name evidence="1" type="ORF">RIF29_24572</name>
</gene>
<protein>
    <submittedName>
        <fullName evidence="1">Uncharacterized protein</fullName>
    </submittedName>
</protein>
<name>A0AAN9EKV7_CROPI</name>
<dbReference type="EMBL" id="JAYWIO010000005">
    <property type="protein sequence ID" value="KAK7258979.1"/>
    <property type="molecule type" value="Genomic_DNA"/>
</dbReference>
<accession>A0AAN9EKV7</accession>
<sequence>MESKRSSQHESDERDIIEALIAQLIKKRKRNEDPNEADNGSIIGRFEDLVRRIVQEELKRLPPHLRSLIRRGIYEELYNHYELHSNGRI</sequence>
<organism evidence="1 2">
    <name type="scientific">Crotalaria pallida</name>
    <name type="common">Smooth rattlebox</name>
    <name type="synonym">Crotalaria striata</name>
    <dbReference type="NCBI Taxonomy" id="3830"/>
    <lineage>
        <taxon>Eukaryota</taxon>
        <taxon>Viridiplantae</taxon>
        <taxon>Streptophyta</taxon>
        <taxon>Embryophyta</taxon>
        <taxon>Tracheophyta</taxon>
        <taxon>Spermatophyta</taxon>
        <taxon>Magnoliopsida</taxon>
        <taxon>eudicotyledons</taxon>
        <taxon>Gunneridae</taxon>
        <taxon>Pentapetalae</taxon>
        <taxon>rosids</taxon>
        <taxon>fabids</taxon>
        <taxon>Fabales</taxon>
        <taxon>Fabaceae</taxon>
        <taxon>Papilionoideae</taxon>
        <taxon>50 kb inversion clade</taxon>
        <taxon>genistoids sensu lato</taxon>
        <taxon>core genistoids</taxon>
        <taxon>Crotalarieae</taxon>
        <taxon>Crotalaria</taxon>
    </lineage>
</organism>
<dbReference type="Proteomes" id="UP001372338">
    <property type="component" value="Unassembled WGS sequence"/>
</dbReference>